<feature type="transmembrane region" description="Helical" evidence="1">
    <location>
        <begin position="331"/>
        <end position="349"/>
    </location>
</feature>
<dbReference type="EMBL" id="CP074133">
    <property type="protein sequence ID" value="QUX20695.1"/>
    <property type="molecule type" value="Genomic_DNA"/>
</dbReference>
<evidence type="ECO:0000313" key="4">
    <source>
        <dbReference type="Proteomes" id="UP000676079"/>
    </source>
</evidence>
<feature type="transmembrane region" description="Helical" evidence="1">
    <location>
        <begin position="355"/>
        <end position="375"/>
    </location>
</feature>
<reference evidence="3 4" key="1">
    <citation type="submission" date="2021-05" db="EMBL/GenBank/DDBJ databases">
        <title>Direct Submission.</title>
        <authorList>
            <person name="Li K."/>
            <person name="Gao J."/>
        </authorList>
    </citation>
    <scope>NUCLEOTIDE SEQUENCE [LARGE SCALE GENOMIC DNA]</scope>
    <source>
        <strain evidence="3 4">Mg02</strain>
    </source>
</reference>
<name>A0ABX8BG03_9ACTN</name>
<dbReference type="InterPro" id="IPR002656">
    <property type="entry name" value="Acyl_transf_3_dom"/>
</dbReference>
<feature type="transmembrane region" description="Helical" evidence="1">
    <location>
        <begin position="254"/>
        <end position="276"/>
    </location>
</feature>
<keyword evidence="4" id="KW-1185">Reference proteome</keyword>
<keyword evidence="1" id="KW-0472">Membrane</keyword>
<keyword evidence="3" id="KW-0012">Acyltransferase</keyword>
<dbReference type="Pfam" id="PF01757">
    <property type="entry name" value="Acyl_transf_3"/>
    <property type="match status" value="1"/>
</dbReference>
<sequence>MSLPTGAPAVRSAGVPRLLYLDNLRTALTVLVVLHHAAIAYSNVPRWYYLEPAADPSGMFLDLMLVFDQAFFMGAFFLIAGLFLPGSHDRRGGRGLLGERLLRLGIPLLAWLLLLRPLVTVGEYTAERDAALAEGSALPYWEYYLTSLTPGPMWFVEVLFVFSALYVLWRYLTRGGRGADRPSPEPGRAPGPVAVAGFVLGLGLAGYGWRIWLPMDAGFLGLPTPAYLPQYAALFTVGVLAARRGLPAGLSGKAGRAGFAAAGAAAAAILVLIVGSSGGTEFLGGGTWQSLVMAVSESVLAVGLITGLLVLFRDRLDRQGAFGRFLSEHAFTVYVVHPVVLVALGYAFSVVQAPAVAKFALVAALGLPLCWMLAFPVRALPGARKVL</sequence>
<evidence type="ECO:0000256" key="1">
    <source>
        <dbReference type="SAM" id="Phobius"/>
    </source>
</evidence>
<dbReference type="GO" id="GO:0016746">
    <property type="term" value="F:acyltransferase activity"/>
    <property type="evidence" value="ECO:0007669"/>
    <property type="project" value="UniProtKB-KW"/>
</dbReference>
<keyword evidence="1" id="KW-1133">Transmembrane helix</keyword>
<evidence type="ECO:0000259" key="2">
    <source>
        <dbReference type="Pfam" id="PF01757"/>
    </source>
</evidence>
<feature type="transmembrane region" description="Helical" evidence="1">
    <location>
        <begin position="288"/>
        <end position="311"/>
    </location>
</feature>
<proteinExistence type="predicted"/>
<protein>
    <submittedName>
        <fullName evidence="3">Acyltransferase family protein</fullName>
    </submittedName>
</protein>
<feature type="domain" description="Acyltransferase 3" evidence="2">
    <location>
        <begin position="19"/>
        <end position="374"/>
    </location>
</feature>
<dbReference type="Proteomes" id="UP000676079">
    <property type="component" value="Chromosome"/>
</dbReference>
<feature type="transmembrane region" description="Helical" evidence="1">
    <location>
        <begin position="101"/>
        <end position="119"/>
    </location>
</feature>
<evidence type="ECO:0000313" key="3">
    <source>
        <dbReference type="EMBL" id="QUX20695.1"/>
    </source>
</evidence>
<dbReference type="PANTHER" id="PTHR36927">
    <property type="entry name" value="BLR4337 PROTEIN"/>
    <property type="match status" value="1"/>
</dbReference>
<gene>
    <name evidence="3" type="ORF">KGD84_19630</name>
</gene>
<dbReference type="RefSeq" id="WP_220561892.1">
    <property type="nucleotide sequence ID" value="NZ_CP074133.1"/>
</dbReference>
<feature type="transmembrane region" description="Helical" evidence="1">
    <location>
        <begin position="153"/>
        <end position="172"/>
    </location>
</feature>
<feature type="transmembrane region" description="Helical" evidence="1">
    <location>
        <begin position="26"/>
        <end position="44"/>
    </location>
</feature>
<keyword evidence="3" id="KW-0808">Transferase</keyword>
<dbReference type="PANTHER" id="PTHR36927:SF4">
    <property type="entry name" value="BLR5718 PROTEIN"/>
    <property type="match status" value="1"/>
</dbReference>
<feature type="transmembrane region" description="Helical" evidence="1">
    <location>
        <begin position="64"/>
        <end position="85"/>
    </location>
</feature>
<feature type="transmembrane region" description="Helical" evidence="1">
    <location>
        <begin position="224"/>
        <end position="242"/>
    </location>
</feature>
<keyword evidence="1" id="KW-0812">Transmembrane</keyword>
<dbReference type="InterPro" id="IPR050623">
    <property type="entry name" value="Glucan_succinyl_AcylTrfase"/>
</dbReference>
<accession>A0ABX8BG03</accession>
<feature type="transmembrane region" description="Helical" evidence="1">
    <location>
        <begin position="193"/>
        <end position="212"/>
    </location>
</feature>
<organism evidence="3 4">
    <name type="scientific">Nocardiopsis changdeensis</name>
    <dbReference type="NCBI Taxonomy" id="2831969"/>
    <lineage>
        <taxon>Bacteria</taxon>
        <taxon>Bacillati</taxon>
        <taxon>Actinomycetota</taxon>
        <taxon>Actinomycetes</taxon>
        <taxon>Streptosporangiales</taxon>
        <taxon>Nocardiopsidaceae</taxon>
        <taxon>Nocardiopsis</taxon>
    </lineage>
</organism>